<accession>A0A067SDN7</accession>
<organism evidence="2 3">
    <name type="scientific">Galerina marginata (strain CBS 339.88)</name>
    <dbReference type="NCBI Taxonomy" id="685588"/>
    <lineage>
        <taxon>Eukaryota</taxon>
        <taxon>Fungi</taxon>
        <taxon>Dikarya</taxon>
        <taxon>Basidiomycota</taxon>
        <taxon>Agaricomycotina</taxon>
        <taxon>Agaricomycetes</taxon>
        <taxon>Agaricomycetidae</taxon>
        <taxon>Agaricales</taxon>
        <taxon>Agaricineae</taxon>
        <taxon>Strophariaceae</taxon>
        <taxon>Galerina</taxon>
    </lineage>
</organism>
<sequence>MSDGYEPRPLRGHAQCSPFPPAQPTLLSTPHEMQTHSAVLYVFCDDQLHTDDDNKRPYYTCSVEAEHTVTDPCPS</sequence>
<dbReference type="AlphaFoldDB" id="A0A067SDN7"/>
<gene>
    <name evidence="2" type="ORF">GALMADRAFT_256273</name>
</gene>
<name>A0A067SDN7_GALM3</name>
<protein>
    <submittedName>
        <fullName evidence="2">Uncharacterized protein</fullName>
    </submittedName>
</protein>
<dbReference type="HOGENOM" id="CLU_2671234_0_0_1"/>
<dbReference type="EMBL" id="KL142404">
    <property type="protein sequence ID" value="KDR69040.1"/>
    <property type="molecule type" value="Genomic_DNA"/>
</dbReference>
<proteinExistence type="predicted"/>
<evidence type="ECO:0000313" key="3">
    <source>
        <dbReference type="Proteomes" id="UP000027222"/>
    </source>
</evidence>
<keyword evidence="3" id="KW-1185">Reference proteome</keyword>
<reference evidence="3" key="1">
    <citation type="journal article" date="2014" name="Proc. Natl. Acad. Sci. U.S.A.">
        <title>Extensive sampling of basidiomycete genomes demonstrates inadequacy of the white-rot/brown-rot paradigm for wood decay fungi.</title>
        <authorList>
            <person name="Riley R."/>
            <person name="Salamov A.A."/>
            <person name="Brown D.W."/>
            <person name="Nagy L.G."/>
            <person name="Floudas D."/>
            <person name="Held B.W."/>
            <person name="Levasseur A."/>
            <person name="Lombard V."/>
            <person name="Morin E."/>
            <person name="Otillar R."/>
            <person name="Lindquist E.A."/>
            <person name="Sun H."/>
            <person name="LaButti K.M."/>
            <person name="Schmutz J."/>
            <person name="Jabbour D."/>
            <person name="Luo H."/>
            <person name="Baker S.E."/>
            <person name="Pisabarro A.G."/>
            <person name="Walton J.D."/>
            <person name="Blanchette R.A."/>
            <person name="Henrissat B."/>
            <person name="Martin F."/>
            <person name="Cullen D."/>
            <person name="Hibbett D.S."/>
            <person name="Grigoriev I.V."/>
        </authorList>
    </citation>
    <scope>NUCLEOTIDE SEQUENCE [LARGE SCALE GENOMIC DNA]</scope>
    <source>
        <strain evidence="3">CBS 339.88</strain>
    </source>
</reference>
<feature type="region of interest" description="Disordered" evidence="1">
    <location>
        <begin position="1"/>
        <end position="31"/>
    </location>
</feature>
<dbReference type="Proteomes" id="UP000027222">
    <property type="component" value="Unassembled WGS sequence"/>
</dbReference>
<evidence type="ECO:0000256" key="1">
    <source>
        <dbReference type="SAM" id="MobiDB-lite"/>
    </source>
</evidence>
<evidence type="ECO:0000313" key="2">
    <source>
        <dbReference type="EMBL" id="KDR69040.1"/>
    </source>
</evidence>